<evidence type="ECO:0000313" key="9">
    <source>
        <dbReference type="Proteomes" id="UP000192468"/>
    </source>
</evidence>
<dbReference type="SUPFAM" id="SSF48452">
    <property type="entry name" value="TPR-like"/>
    <property type="match status" value="2"/>
</dbReference>
<evidence type="ECO:0000256" key="6">
    <source>
        <dbReference type="PROSITE-ProRule" id="PRU00339"/>
    </source>
</evidence>
<name>A0A1W1X0K8_9CLOT</name>
<keyword evidence="2" id="KW-0963">Cytoplasm</keyword>
<accession>A0A1W1X0K8</accession>
<comment type="similarity">
    <text evidence="5">Belongs to the Rap family.</text>
</comment>
<feature type="repeat" description="TPR" evidence="6">
    <location>
        <begin position="134"/>
        <end position="167"/>
    </location>
</feature>
<evidence type="ECO:0000256" key="5">
    <source>
        <dbReference type="ARBA" id="ARBA00038253"/>
    </source>
</evidence>
<comment type="subcellular location">
    <subcellularLocation>
        <location evidence="1">Cytoplasm</location>
    </subcellularLocation>
</comment>
<dbReference type="InterPro" id="IPR010982">
    <property type="entry name" value="Lambda_DNA-bd_dom_sf"/>
</dbReference>
<dbReference type="Proteomes" id="UP000192468">
    <property type="component" value="Unassembled WGS sequence"/>
</dbReference>
<feature type="domain" description="HTH cro/C1-type" evidence="7">
    <location>
        <begin position="27"/>
        <end position="80"/>
    </location>
</feature>
<dbReference type="Gene3D" id="1.25.40.10">
    <property type="entry name" value="Tetratricopeptide repeat domain"/>
    <property type="match status" value="2"/>
</dbReference>
<dbReference type="InterPro" id="IPR019734">
    <property type="entry name" value="TPR_rpt"/>
</dbReference>
<dbReference type="AlphaFoldDB" id="A0A1W1X0K8"/>
<reference evidence="8 9" key="1">
    <citation type="submission" date="2017-04" db="EMBL/GenBank/DDBJ databases">
        <authorList>
            <person name="Afonso C.L."/>
            <person name="Miller P.J."/>
            <person name="Scott M.A."/>
            <person name="Spackman E."/>
            <person name="Goraichik I."/>
            <person name="Dimitrov K.M."/>
            <person name="Suarez D.L."/>
            <person name="Swayne D.E."/>
        </authorList>
    </citation>
    <scope>NUCLEOTIDE SEQUENCE [LARGE SCALE GENOMIC DNA]</scope>
    <source>
        <strain evidence="8 9">DSM 12555</strain>
    </source>
</reference>
<organism evidence="8 9">
    <name type="scientific">Clostridium acidisoli DSM 12555</name>
    <dbReference type="NCBI Taxonomy" id="1121291"/>
    <lineage>
        <taxon>Bacteria</taxon>
        <taxon>Bacillati</taxon>
        <taxon>Bacillota</taxon>
        <taxon>Clostridia</taxon>
        <taxon>Eubacteriales</taxon>
        <taxon>Clostridiaceae</taxon>
        <taxon>Clostridium</taxon>
    </lineage>
</organism>
<dbReference type="InterPro" id="IPR001387">
    <property type="entry name" value="Cro/C1-type_HTH"/>
</dbReference>
<keyword evidence="9" id="KW-1185">Reference proteome</keyword>
<evidence type="ECO:0000256" key="4">
    <source>
        <dbReference type="ARBA" id="ARBA00022803"/>
    </source>
</evidence>
<dbReference type="CDD" id="cd00093">
    <property type="entry name" value="HTH_XRE"/>
    <property type="match status" value="1"/>
</dbReference>
<feature type="repeat" description="TPR" evidence="6">
    <location>
        <begin position="293"/>
        <end position="326"/>
    </location>
</feature>
<dbReference type="PROSITE" id="PS50005">
    <property type="entry name" value="TPR"/>
    <property type="match status" value="2"/>
</dbReference>
<evidence type="ECO:0000259" key="7">
    <source>
        <dbReference type="PROSITE" id="PS50943"/>
    </source>
</evidence>
<dbReference type="Gene3D" id="1.10.260.40">
    <property type="entry name" value="lambda repressor-like DNA-binding domains"/>
    <property type="match status" value="1"/>
</dbReference>
<gene>
    <name evidence="8" type="ORF">SAMN02745134_00326</name>
</gene>
<sequence length="442" mass="52365">MVYNLHIIQIFENKGDVMNFLTTGEKLKRLRTQLNLKQDDLKSENVTRGLISMMETDKRDVTYSTASKLSEKFNERAEELDIIVNVDEAYLMRSPREDAELYCLRKLQDPGIDKSSIDGIFEIVNEYDLVEVKAEAYCKLGEIYFKEKEFELACDIYKKAREIYIDIKKNEKLGHVYWRLGVFNADDLKYESAIEYYQLSQYYCNLYKDFNTRKLCLYSLANSYKKLSKIDLALETIEKFLDVCDEKEDYRLYIFAQGIKATCYEVKKDYNKVIETYEIIILKISDDKNVFLGYAYNNLGLAYSAKNDFEQSMKYFDMAEKFKNEFSKSNLSHTLIEKSEVLLKENFIDHAIKTINLGLEYAKKYKDLEYLLKGNYLLMNIYHELNDNEKLEKVYINVIELLKLTKNTKKLKDLYNELALKYLRQNKLEICEQYLLLSKNLK</sequence>
<dbReference type="PANTHER" id="PTHR46630:SF1">
    <property type="entry name" value="TETRATRICOPEPTIDE REPEAT PROTEIN 29"/>
    <property type="match status" value="1"/>
</dbReference>
<dbReference type="PANTHER" id="PTHR46630">
    <property type="entry name" value="TETRATRICOPEPTIDE REPEAT PROTEIN 29"/>
    <property type="match status" value="1"/>
</dbReference>
<evidence type="ECO:0000256" key="2">
    <source>
        <dbReference type="ARBA" id="ARBA00022490"/>
    </source>
</evidence>
<evidence type="ECO:0000313" key="8">
    <source>
        <dbReference type="EMBL" id="SMC17437.1"/>
    </source>
</evidence>
<dbReference type="InterPro" id="IPR051476">
    <property type="entry name" value="Bac_ResReg_Asp_Phosphatase"/>
</dbReference>
<dbReference type="SMART" id="SM00028">
    <property type="entry name" value="TPR"/>
    <property type="match status" value="4"/>
</dbReference>
<dbReference type="OrthoDB" id="9802901at2"/>
<proteinExistence type="inferred from homology"/>
<evidence type="ECO:0000256" key="1">
    <source>
        <dbReference type="ARBA" id="ARBA00004496"/>
    </source>
</evidence>
<dbReference type="GO" id="GO:0005737">
    <property type="term" value="C:cytoplasm"/>
    <property type="evidence" value="ECO:0007669"/>
    <property type="project" value="UniProtKB-SubCell"/>
</dbReference>
<protein>
    <submittedName>
        <fullName evidence="8">Tetratricopeptide repeat-containing protein</fullName>
    </submittedName>
</protein>
<dbReference type="InterPro" id="IPR011990">
    <property type="entry name" value="TPR-like_helical_dom_sf"/>
</dbReference>
<evidence type="ECO:0000256" key="3">
    <source>
        <dbReference type="ARBA" id="ARBA00022737"/>
    </source>
</evidence>
<dbReference type="STRING" id="1121291.SAMN02745134_00326"/>
<dbReference type="SUPFAM" id="SSF47413">
    <property type="entry name" value="lambda repressor-like DNA-binding domains"/>
    <property type="match status" value="1"/>
</dbReference>
<dbReference type="EMBL" id="FWXH01000002">
    <property type="protein sequence ID" value="SMC17437.1"/>
    <property type="molecule type" value="Genomic_DNA"/>
</dbReference>
<dbReference type="Pfam" id="PF13181">
    <property type="entry name" value="TPR_8"/>
    <property type="match status" value="2"/>
</dbReference>
<dbReference type="PROSITE" id="PS50943">
    <property type="entry name" value="HTH_CROC1"/>
    <property type="match status" value="1"/>
</dbReference>
<keyword evidence="4 6" id="KW-0802">TPR repeat</keyword>
<keyword evidence="3" id="KW-0677">Repeat</keyword>
<dbReference type="GO" id="GO:0003677">
    <property type="term" value="F:DNA binding"/>
    <property type="evidence" value="ECO:0007669"/>
    <property type="project" value="InterPro"/>
</dbReference>
<dbReference type="Pfam" id="PF01381">
    <property type="entry name" value="HTH_3"/>
    <property type="match status" value="1"/>
</dbReference>
<dbReference type="SMART" id="SM00530">
    <property type="entry name" value="HTH_XRE"/>
    <property type="match status" value="1"/>
</dbReference>